<proteinExistence type="predicted"/>
<protein>
    <submittedName>
        <fullName evidence="2">Protein ycf2</fullName>
    </submittedName>
</protein>
<organism evidence="2 3">
    <name type="scientific">Striga asiatica</name>
    <name type="common">Asiatic witchweed</name>
    <name type="synonym">Buchnera asiatica</name>
    <dbReference type="NCBI Taxonomy" id="4170"/>
    <lineage>
        <taxon>Eukaryota</taxon>
        <taxon>Viridiplantae</taxon>
        <taxon>Streptophyta</taxon>
        <taxon>Embryophyta</taxon>
        <taxon>Tracheophyta</taxon>
        <taxon>Spermatophyta</taxon>
        <taxon>Magnoliopsida</taxon>
        <taxon>eudicotyledons</taxon>
        <taxon>Gunneridae</taxon>
        <taxon>Pentapetalae</taxon>
        <taxon>asterids</taxon>
        <taxon>lamiids</taxon>
        <taxon>Lamiales</taxon>
        <taxon>Orobanchaceae</taxon>
        <taxon>Buchnereae</taxon>
        <taxon>Striga</taxon>
    </lineage>
</organism>
<evidence type="ECO:0000256" key="1">
    <source>
        <dbReference type="SAM" id="Phobius"/>
    </source>
</evidence>
<accession>A0A5A7PNB5</accession>
<keyword evidence="1" id="KW-0812">Transmembrane</keyword>
<dbReference type="AlphaFoldDB" id="A0A5A7PNB5"/>
<keyword evidence="3" id="KW-1185">Reference proteome</keyword>
<evidence type="ECO:0000313" key="2">
    <source>
        <dbReference type="EMBL" id="GER34239.1"/>
    </source>
</evidence>
<keyword evidence="1" id="KW-1133">Transmembrane helix</keyword>
<reference evidence="3" key="1">
    <citation type="journal article" date="2019" name="Curr. Biol.">
        <title>Genome Sequence of Striga asiatica Provides Insight into the Evolution of Plant Parasitism.</title>
        <authorList>
            <person name="Yoshida S."/>
            <person name="Kim S."/>
            <person name="Wafula E.K."/>
            <person name="Tanskanen J."/>
            <person name="Kim Y.M."/>
            <person name="Honaas L."/>
            <person name="Yang Z."/>
            <person name="Spallek T."/>
            <person name="Conn C.E."/>
            <person name="Ichihashi Y."/>
            <person name="Cheong K."/>
            <person name="Cui S."/>
            <person name="Der J.P."/>
            <person name="Gundlach H."/>
            <person name="Jiao Y."/>
            <person name="Hori C."/>
            <person name="Ishida J.K."/>
            <person name="Kasahara H."/>
            <person name="Kiba T."/>
            <person name="Kim M.S."/>
            <person name="Koo N."/>
            <person name="Laohavisit A."/>
            <person name="Lee Y.H."/>
            <person name="Lumba S."/>
            <person name="McCourt P."/>
            <person name="Mortimer J.C."/>
            <person name="Mutuku J.M."/>
            <person name="Nomura T."/>
            <person name="Sasaki-Sekimoto Y."/>
            <person name="Seto Y."/>
            <person name="Wang Y."/>
            <person name="Wakatake T."/>
            <person name="Sakakibara H."/>
            <person name="Demura T."/>
            <person name="Yamaguchi S."/>
            <person name="Yoneyama K."/>
            <person name="Manabe R.I."/>
            <person name="Nelson D.C."/>
            <person name="Schulman A.H."/>
            <person name="Timko M.P."/>
            <person name="dePamphilis C.W."/>
            <person name="Choi D."/>
            <person name="Shirasu K."/>
        </authorList>
    </citation>
    <scope>NUCLEOTIDE SEQUENCE [LARGE SCALE GENOMIC DNA]</scope>
    <source>
        <strain evidence="3">cv. UVA1</strain>
    </source>
</reference>
<dbReference type="Proteomes" id="UP000325081">
    <property type="component" value="Unassembled WGS sequence"/>
</dbReference>
<sequence>MHSTSSTVTDSAEIRLAVLKRRSNKKEYAAAPHLIIPPFFFMKPDLGWISGFYSDFQTRLKSFVDDDLAIPSDSKYLRTTDVDHHNSKLNHLWYENYFAIESTSLQACGRLQEARTGSRLWGFSFVVMMTASGLVNFRHSVKDERKN</sequence>
<evidence type="ECO:0000313" key="3">
    <source>
        <dbReference type="Proteomes" id="UP000325081"/>
    </source>
</evidence>
<feature type="transmembrane region" description="Helical" evidence="1">
    <location>
        <begin position="120"/>
        <end position="137"/>
    </location>
</feature>
<keyword evidence="1" id="KW-0472">Membrane</keyword>
<comment type="caution">
    <text evidence="2">The sequence shown here is derived from an EMBL/GenBank/DDBJ whole genome shotgun (WGS) entry which is preliminary data.</text>
</comment>
<dbReference type="EMBL" id="BKCP01004861">
    <property type="protein sequence ID" value="GER34239.1"/>
    <property type="molecule type" value="Genomic_DNA"/>
</dbReference>
<name>A0A5A7PNB5_STRAF</name>
<gene>
    <name evidence="2" type="ORF">STAS_10451</name>
</gene>